<dbReference type="RefSeq" id="WP_184593591.1">
    <property type="nucleotide sequence ID" value="NZ_JACHLI010000021.1"/>
</dbReference>
<evidence type="ECO:0000313" key="2">
    <source>
        <dbReference type="Proteomes" id="UP000566995"/>
    </source>
</evidence>
<sequence>MDIRLGIILPQHRRKSLFVDGVVETRTWGDEIIPAEEPWLAFEALPSVKFRSYSPVPGWLRDKLSLPLQAEDLEQVVMEGQRIIDYAELLQEKCFADEWDEFSANHGDGALHTQQFEAGLTALLRQIGYCALVFASNDDINDFRILSLEQLVELLRESLASPWRSKGFCISVRFSD</sequence>
<organism evidence="1 2">
    <name type="scientific">Pseudomonas nitroreducens</name>
    <dbReference type="NCBI Taxonomy" id="46680"/>
    <lineage>
        <taxon>Bacteria</taxon>
        <taxon>Pseudomonadati</taxon>
        <taxon>Pseudomonadota</taxon>
        <taxon>Gammaproteobacteria</taxon>
        <taxon>Pseudomonadales</taxon>
        <taxon>Pseudomonadaceae</taxon>
        <taxon>Pseudomonas</taxon>
    </lineage>
</organism>
<dbReference type="EMBL" id="JACHLI010000021">
    <property type="protein sequence ID" value="MBB4865761.1"/>
    <property type="molecule type" value="Genomic_DNA"/>
</dbReference>
<accession>A0A7W7P2M8</accession>
<protein>
    <submittedName>
        <fullName evidence="1">Uncharacterized protein</fullName>
    </submittedName>
</protein>
<comment type="caution">
    <text evidence="1">The sequence shown here is derived from an EMBL/GenBank/DDBJ whole genome shotgun (WGS) entry which is preliminary data.</text>
</comment>
<evidence type="ECO:0000313" key="1">
    <source>
        <dbReference type="EMBL" id="MBB4865761.1"/>
    </source>
</evidence>
<proteinExistence type="predicted"/>
<dbReference type="AlphaFoldDB" id="A0A7W7P2M8"/>
<gene>
    <name evidence="1" type="ORF">HNP46_004662</name>
</gene>
<dbReference type="Proteomes" id="UP000566995">
    <property type="component" value="Unassembled WGS sequence"/>
</dbReference>
<reference evidence="1 2" key="1">
    <citation type="submission" date="2020-08" db="EMBL/GenBank/DDBJ databases">
        <title>Functional genomics of gut bacteria from endangered species of beetles.</title>
        <authorList>
            <person name="Carlos-Shanley C."/>
        </authorList>
    </citation>
    <scope>NUCLEOTIDE SEQUENCE [LARGE SCALE GENOMIC DNA]</scope>
    <source>
        <strain evidence="1 2">S00179</strain>
    </source>
</reference>
<name>A0A7W7P2M8_PSENT</name>